<keyword evidence="2" id="KW-0472">Membrane</keyword>
<feature type="transmembrane region" description="Helical" evidence="2">
    <location>
        <begin position="42"/>
        <end position="61"/>
    </location>
</feature>
<dbReference type="RefSeq" id="WP_050670445.1">
    <property type="nucleotide sequence ID" value="NZ_LAIR01000002.1"/>
</dbReference>
<dbReference type="NCBIfam" id="NF009314">
    <property type="entry name" value="PRK12674.1-2"/>
    <property type="match status" value="1"/>
</dbReference>
<keyword evidence="4" id="KW-1185">Reference proteome</keyword>
<dbReference type="PATRIC" id="fig|1631356.3.peg.2786"/>
<comment type="caution">
    <text evidence="3">The sequence shown here is derived from an EMBL/GenBank/DDBJ whole genome shotgun (WGS) entry which is preliminary data.</text>
</comment>
<keyword evidence="2" id="KW-1133">Transmembrane helix</keyword>
<feature type="transmembrane region" description="Helical" evidence="2">
    <location>
        <begin position="67"/>
        <end position="85"/>
    </location>
</feature>
<comment type="similarity">
    <text evidence="1">Belongs to the CPA3 antiporters (TC 2.A.63) subunit G family.</text>
</comment>
<dbReference type="NCBIfam" id="TIGR01300">
    <property type="entry name" value="CPA3_mnhG_phaG"/>
    <property type="match status" value="1"/>
</dbReference>
<dbReference type="STRING" id="1631356.VV01_14165"/>
<dbReference type="AlphaFoldDB" id="A0A0L6CJR8"/>
<feature type="transmembrane region" description="Helical" evidence="2">
    <location>
        <begin position="6"/>
        <end position="30"/>
    </location>
</feature>
<reference evidence="4" key="1">
    <citation type="submission" date="2015-03" db="EMBL/GenBank/DDBJ databases">
        <title>Luteipulveratus halotolerans sp. nov., a novel actinobacterium (Dermacoccaceae) from Sarawak, Malaysia.</title>
        <authorList>
            <person name="Juboi H."/>
            <person name="Basik A."/>
            <person name="Shamsul S.S."/>
            <person name="Arnold P."/>
            <person name="Schmitt E.K."/>
            <person name="Sanglier J.-J."/>
            <person name="Yeo T."/>
        </authorList>
    </citation>
    <scope>NUCLEOTIDE SEQUENCE [LARGE SCALE GENOMIC DNA]</scope>
    <source>
        <strain evidence="4">C296001</strain>
    </source>
</reference>
<sequence>MSWTQVADVVGLACLTAGAVLCLCAAIGLLRFPDLLTRMHAATKPQVLGVLLVLIGVGLRIRSGLDVGMLVLIGAFQLLTVPVAGHMVGRAAYRTGGVEQAKVRLTPDDSTD</sequence>
<dbReference type="Proteomes" id="UP000037397">
    <property type="component" value="Unassembled WGS sequence"/>
</dbReference>
<organism evidence="3 4">
    <name type="scientific">Luteipulveratus halotolerans</name>
    <dbReference type="NCBI Taxonomy" id="1631356"/>
    <lineage>
        <taxon>Bacteria</taxon>
        <taxon>Bacillati</taxon>
        <taxon>Actinomycetota</taxon>
        <taxon>Actinomycetes</taxon>
        <taxon>Micrococcales</taxon>
        <taxon>Dermacoccaceae</taxon>
        <taxon>Luteipulveratus</taxon>
    </lineage>
</organism>
<dbReference type="InterPro" id="IPR005133">
    <property type="entry name" value="PhaG_MnhG_YufB"/>
</dbReference>
<name>A0A0L6CJR8_9MICO</name>
<dbReference type="EMBL" id="LAIR01000002">
    <property type="protein sequence ID" value="KNX38032.1"/>
    <property type="molecule type" value="Genomic_DNA"/>
</dbReference>
<evidence type="ECO:0000256" key="2">
    <source>
        <dbReference type="SAM" id="Phobius"/>
    </source>
</evidence>
<dbReference type="GO" id="GO:0015385">
    <property type="term" value="F:sodium:proton antiporter activity"/>
    <property type="evidence" value="ECO:0007669"/>
    <property type="project" value="TreeGrafter"/>
</dbReference>
<dbReference type="Pfam" id="PF03334">
    <property type="entry name" value="PhaG_MnhG_YufB"/>
    <property type="match status" value="1"/>
</dbReference>
<gene>
    <name evidence="3" type="ORF">VV01_14165</name>
</gene>
<keyword evidence="2" id="KW-0812">Transmembrane</keyword>
<accession>A0A0L6CJR8</accession>
<evidence type="ECO:0000313" key="4">
    <source>
        <dbReference type="Proteomes" id="UP000037397"/>
    </source>
</evidence>
<dbReference type="OrthoDB" id="3214257at2"/>
<evidence type="ECO:0008006" key="5">
    <source>
        <dbReference type="Google" id="ProtNLM"/>
    </source>
</evidence>
<dbReference type="PANTHER" id="PTHR34703">
    <property type="entry name" value="ANTIPORTER SUBUNIT MNHG2-RELATED"/>
    <property type="match status" value="1"/>
</dbReference>
<proteinExistence type="inferred from homology"/>
<protein>
    <recommendedName>
        <fullName evidence="5">Cation:proton antiporter</fullName>
    </recommendedName>
</protein>
<dbReference type="PANTHER" id="PTHR34703:SF1">
    <property type="entry name" value="ANTIPORTER SUBUNIT MNHG2-RELATED"/>
    <property type="match status" value="1"/>
</dbReference>
<evidence type="ECO:0000313" key="3">
    <source>
        <dbReference type="EMBL" id="KNX38032.1"/>
    </source>
</evidence>
<evidence type="ECO:0000256" key="1">
    <source>
        <dbReference type="ARBA" id="ARBA00008404"/>
    </source>
</evidence>